<organism evidence="2 3">
    <name type="scientific">Raphidocelis subcapitata</name>
    <dbReference type="NCBI Taxonomy" id="307507"/>
    <lineage>
        <taxon>Eukaryota</taxon>
        <taxon>Viridiplantae</taxon>
        <taxon>Chlorophyta</taxon>
        <taxon>core chlorophytes</taxon>
        <taxon>Chlorophyceae</taxon>
        <taxon>CS clade</taxon>
        <taxon>Sphaeropleales</taxon>
        <taxon>Selenastraceae</taxon>
        <taxon>Raphidocelis</taxon>
    </lineage>
</organism>
<protein>
    <recommendedName>
        <fullName evidence="4">Dirigent protein</fullName>
    </recommendedName>
</protein>
<gene>
    <name evidence="2" type="ORF">Rsub_03298</name>
</gene>
<accession>A0A2V0NZC3</accession>
<dbReference type="OrthoDB" id="544030at2759"/>
<comment type="caution">
    <text evidence="2">The sequence shown here is derived from an EMBL/GenBank/DDBJ whole genome shotgun (WGS) entry which is preliminary data.</text>
</comment>
<evidence type="ECO:0008006" key="4">
    <source>
        <dbReference type="Google" id="ProtNLM"/>
    </source>
</evidence>
<proteinExistence type="predicted"/>
<reference evidence="2 3" key="1">
    <citation type="journal article" date="2018" name="Sci. Rep.">
        <title>Raphidocelis subcapitata (=Pseudokirchneriella subcapitata) provides an insight into genome evolution and environmental adaptations in the Sphaeropleales.</title>
        <authorList>
            <person name="Suzuki S."/>
            <person name="Yamaguchi H."/>
            <person name="Nakajima N."/>
            <person name="Kawachi M."/>
        </authorList>
    </citation>
    <scope>NUCLEOTIDE SEQUENCE [LARGE SCALE GENOMIC DNA]</scope>
    <source>
        <strain evidence="2 3">NIES-35</strain>
    </source>
</reference>
<dbReference type="InParanoid" id="A0A2V0NZC3"/>
<sequence length="162" mass="15968">MRATGTAAALVAALAGALLLVQPGGVLARRVLATVPYSLSGGAPTVVGKLEPGGQILVDWTISEKGAPTGRAYGACAIVAVAPGGAARALCQLHFEWDGGASVMYVQGTLTHSAGGPLSGRLAVLGGIGRWQGAHGEDGDFSYDGKAGGGGKIVLNCLDGVC</sequence>
<feature type="signal peptide" evidence="1">
    <location>
        <begin position="1"/>
        <end position="28"/>
    </location>
</feature>
<dbReference type="AlphaFoldDB" id="A0A2V0NZC3"/>
<feature type="chain" id="PRO_5016060213" description="Dirigent protein" evidence="1">
    <location>
        <begin position="29"/>
        <end position="162"/>
    </location>
</feature>
<name>A0A2V0NZC3_9CHLO</name>
<keyword evidence="3" id="KW-1185">Reference proteome</keyword>
<dbReference type="EMBL" id="BDRX01000015">
    <property type="protein sequence ID" value="GBF90165.1"/>
    <property type="molecule type" value="Genomic_DNA"/>
</dbReference>
<evidence type="ECO:0000313" key="2">
    <source>
        <dbReference type="EMBL" id="GBF90165.1"/>
    </source>
</evidence>
<keyword evidence="1" id="KW-0732">Signal</keyword>
<evidence type="ECO:0000256" key="1">
    <source>
        <dbReference type="SAM" id="SignalP"/>
    </source>
</evidence>
<dbReference type="Proteomes" id="UP000247498">
    <property type="component" value="Unassembled WGS sequence"/>
</dbReference>
<evidence type="ECO:0000313" key="3">
    <source>
        <dbReference type="Proteomes" id="UP000247498"/>
    </source>
</evidence>